<evidence type="ECO:0000313" key="6">
    <source>
        <dbReference type="EMBL" id="UZK58367.1"/>
    </source>
</evidence>
<dbReference type="EC" id="6.3.2.2" evidence="5"/>
<dbReference type="NCBIfam" id="TIGR02050">
    <property type="entry name" value="gshA_cyan_rel"/>
    <property type="match status" value="1"/>
</dbReference>
<evidence type="ECO:0000256" key="5">
    <source>
        <dbReference type="HAMAP-Rule" id="MF_01609"/>
    </source>
</evidence>
<protein>
    <recommendedName>
        <fullName evidence="5">Putative glutamate--cysteine ligase 2</fullName>
        <ecNumber evidence="5">6.3.2.2</ecNumber>
    </recommendedName>
    <alternativeName>
        <fullName evidence="5">Gamma-glutamylcysteine synthetase 2</fullName>
        <shortName evidence="5">GCS 2</shortName>
        <shortName evidence="5">Gamma-GCS 2</shortName>
    </alternativeName>
</protein>
<keyword evidence="3 5" id="KW-0067">ATP-binding</keyword>
<dbReference type="InterPro" id="IPR006336">
    <property type="entry name" value="GCS2"/>
</dbReference>
<dbReference type="RefSeq" id="WP_265547028.1">
    <property type="nucleotide sequence ID" value="NZ_CP098740.1"/>
</dbReference>
<proteinExistence type="inferred from homology"/>
<keyword evidence="7" id="KW-1185">Reference proteome</keyword>
<keyword evidence="1 5" id="KW-0436">Ligase</keyword>
<evidence type="ECO:0000256" key="3">
    <source>
        <dbReference type="ARBA" id="ARBA00022840"/>
    </source>
</evidence>
<comment type="catalytic activity">
    <reaction evidence="4 5">
        <text>L-cysteine + L-glutamate + ATP = gamma-L-glutamyl-L-cysteine + ADP + phosphate + H(+)</text>
        <dbReference type="Rhea" id="RHEA:13285"/>
        <dbReference type="ChEBI" id="CHEBI:15378"/>
        <dbReference type="ChEBI" id="CHEBI:29985"/>
        <dbReference type="ChEBI" id="CHEBI:30616"/>
        <dbReference type="ChEBI" id="CHEBI:35235"/>
        <dbReference type="ChEBI" id="CHEBI:43474"/>
        <dbReference type="ChEBI" id="CHEBI:58173"/>
        <dbReference type="ChEBI" id="CHEBI:456216"/>
        <dbReference type="EC" id="6.3.2.2"/>
    </reaction>
</comment>
<evidence type="ECO:0000313" key="7">
    <source>
        <dbReference type="Proteomes" id="UP001164963"/>
    </source>
</evidence>
<evidence type="ECO:0000256" key="4">
    <source>
        <dbReference type="ARBA" id="ARBA00048819"/>
    </source>
</evidence>
<dbReference type="HAMAP" id="MF_01609">
    <property type="entry name" value="Glu_cys_ligase_2"/>
    <property type="match status" value="1"/>
</dbReference>
<organism evidence="6 7">
    <name type="scientific">Streptomyces drozdowiczii</name>
    <dbReference type="NCBI Taxonomy" id="202862"/>
    <lineage>
        <taxon>Bacteria</taxon>
        <taxon>Bacillati</taxon>
        <taxon>Actinomycetota</taxon>
        <taxon>Actinomycetes</taxon>
        <taxon>Kitasatosporales</taxon>
        <taxon>Streptomycetaceae</taxon>
        <taxon>Streptomyces</taxon>
    </lineage>
</organism>
<comment type="function">
    <text evidence="5">ATP-dependent carboxylate-amine ligase which exhibits weak glutamate--cysteine ligase activity.</text>
</comment>
<sequence length="363" mass="39445">MVRTVGVEEELLLVDEQSGEPRALSTAVLALAERRAEGDSAFEAELHRQQLEFATEPRADMRELAEEIVRSRAEAARSAAEAGAAVAALATSPLAVSPSIGEGERYRWLADKFGLTTQEQLTCGCHVHVSVESDEEGVAVLDRIRPWLAVLLALSSNSPFWQGQDTAYSSYRSRVWGRWPSAGPMELFGSARRYHDEVEALVATGVLRDKGMIYFDARLSHRYPTVEVRVADVCLDPADAALLATLVRGLVETAARAWRAGDPPEPYGVGLLRMAAWQAGRSGLEGELLHPATMRPAPAPAVLHALFTHVRDALEDSGDLDTAREGIDRVLKNGTGARIQRDAFARTGSLHDAVTECVSRTRG</sequence>
<dbReference type="PANTHER" id="PTHR36510">
    <property type="entry name" value="GLUTAMATE--CYSTEINE LIGASE 2-RELATED"/>
    <property type="match status" value="1"/>
</dbReference>
<reference evidence="6" key="1">
    <citation type="journal article" date="2022" name="Front. Microbiol.">
        <title>Mirubactin C rescues the lethal effect of cell wall biosynthesis mutations in Bacillus subtilis.</title>
        <authorList>
            <person name="Kepplinger B."/>
            <person name="Wen X."/>
            <person name="Tyler A.R."/>
            <person name="Kim B.Y."/>
            <person name="Brown J."/>
            <person name="Banks P."/>
            <person name="Dashti Y."/>
            <person name="Mackenzie E.S."/>
            <person name="Wills C."/>
            <person name="Kawai Y."/>
            <person name="Waldron K.J."/>
            <person name="Allenby N.E.E."/>
            <person name="Wu L.J."/>
            <person name="Hall M.J."/>
            <person name="Errington J."/>
        </authorList>
    </citation>
    <scope>NUCLEOTIDE SEQUENCE</scope>
    <source>
        <strain evidence="6">MDA8-470</strain>
    </source>
</reference>
<dbReference type="InterPro" id="IPR050141">
    <property type="entry name" value="GCL_type2/YbdK_subfam"/>
</dbReference>
<dbReference type="InterPro" id="IPR011793">
    <property type="entry name" value="YbdK"/>
</dbReference>
<dbReference type="Gene3D" id="3.30.590.20">
    <property type="match status" value="1"/>
</dbReference>
<evidence type="ECO:0000256" key="1">
    <source>
        <dbReference type="ARBA" id="ARBA00022598"/>
    </source>
</evidence>
<evidence type="ECO:0000256" key="2">
    <source>
        <dbReference type="ARBA" id="ARBA00022741"/>
    </source>
</evidence>
<dbReference type="Proteomes" id="UP001164963">
    <property type="component" value="Chromosome"/>
</dbReference>
<comment type="similarity">
    <text evidence="5">Belongs to the glutamate--cysteine ligase type 2 family. YbdK subfamily.</text>
</comment>
<keyword evidence="2 5" id="KW-0547">Nucleotide-binding</keyword>
<dbReference type="GO" id="GO:0004357">
    <property type="term" value="F:glutamate-cysteine ligase activity"/>
    <property type="evidence" value="ECO:0007669"/>
    <property type="project" value="UniProtKB-EC"/>
</dbReference>
<accession>A0ABY6Q2A1</accession>
<name>A0ABY6Q2A1_9ACTN</name>
<dbReference type="Pfam" id="PF04107">
    <property type="entry name" value="GCS2"/>
    <property type="match status" value="1"/>
</dbReference>
<dbReference type="InterPro" id="IPR014746">
    <property type="entry name" value="Gln_synth/guanido_kin_cat_dom"/>
</dbReference>
<dbReference type="SUPFAM" id="SSF55931">
    <property type="entry name" value="Glutamine synthetase/guanido kinase"/>
    <property type="match status" value="1"/>
</dbReference>
<dbReference type="NCBIfam" id="NF010041">
    <property type="entry name" value="PRK13517.1-1"/>
    <property type="match status" value="1"/>
</dbReference>
<dbReference type="EMBL" id="CP098740">
    <property type="protein sequence ID" value="UZK58367.1"/>
    <property type="molecule type" value="Genomic_DNA"/>
</dbReference>
<dbReference type="PANTHER" id="PTHR36510:SF1">
    <property type="entry name" value="GLUTAMATE--CYSTEINE LIGASE 2-RELATED"/>
    <property type="match status" value="1"/>
</dbReference>
<gene>
    <name evidence="6" type="ORF">NEH16_01820</name>
</gene>